<evidence type="ECO:0000313" key="2">
    <source>
        <dbReference type="EMBL" id="AXJ12546.1"/>
    </source>
</evidence>
<dbReference type="Pfam" id="PF14265">
    <property type="entry name" value="DUF4355"/>
    <property type="match status" value="1"/>
</dbReference>
<accession>A0A345VIJ4</accession>
<sequence>MAEETQVVDVVENDTQVPAEPEVKQTQNEKKYTDAEVDAIIDKKFAKWKAEQEAKEAEDKKLSKMNDSEKAEHEKQKLLDQIKQLEDDKTLFNMTAVARGMLSESNITLPDELLGQLVTLDAEQTKTNIESFTQAFQAAVSAEVKKTIRQDAPHLGGGVSKQSNFGASLAKDTKPSGTLV</sequence>
<dbReference type="AlphaFoldDB" id="A0A345VIJ4"/>
<proteinExistence type="predicted"/>
<dbReference type="RefSeq" id="WP_115129849.1">
    <property type="nucleotide sequence ID" value="NZ_CP022601.1"/>
</dbReference>
<dbReference type="InterPro" id="IPR025580">
    <property type="entry name" value="Gp46"/>
</dbReference>
<dbReference type="Proteomes" id="UP000255411">
    <property type="component" value="Chromosome"/>
</dbReference>
<feature type="region of interest" description="Disordered" evidence="1">
    <location>
        <begin position="152"/>
        <end position="180"/>
    </location>
</feature>
<protein>
    <recommendedName>
        <fullName evidence="4">DUF4355 domain-containing protein</fullName>
    </recommendedName>
</protein>
<name>A0A345VIJ4_9STRE</name>
<reference evidence="2 3" key="1">
    <citation type="submission" date="2017-07" db="EMBL/GenBank/DDBJ databases">
        <title>Streptococcus pluranimalium as cause of bovine abortion.</title>
        <authorList>
            <person name="Rodriguez Campos S."/>
            <person name="Gobeli Brawand S."/>
            <person name="Brodard I."/>
            <person name="Rychener L."/>
            <person name="Perreten V."/>
        </authorList>
    </citation>
    <scope>NUCLEOTIDE SEQUENCE [LARGE SCALE GENOMIC DNA]</scope>
    <source>
        <strain evidence="2 3">14A0014</strain>
    </source>
</reference>
<feature type="region of interest" description="Disordered" evidence="1">
    <location>
        <begin position="55"/>
        <end position="75"/>
    </location>
</feature>
<organism evidence="2 3">
    <name type="scientific">Streptococcus pluranimalium</name>
    <dbReference type="NCBI Taxonomy" id="82348"/>
    <lineage>
        <taxon>Bacteria</taxon>
        <taxon>Bacillati</taxon>
        <taxon>Bacillota</taxon>
        <taxon>Bacilli</taxon>
        <taxon>Lactobacillales</taxon>
        <taxon>Streptococcaceae</taxon>
        <taxon>Streptococcus</taxon>
    </lineage>
</organism>
<evidence type="ECO:0000313" key="3">
    <source>
        <dbReference type="Proteomes" id="UP000255411"/>
    </source>
</evidence>
<feature type="compositionally biased region" description="Basic and acidic residues" evidence="1">
    <location>
        <begin position="21"/>
        <end position="32"/>
    </location>
</feature>
<dbReference type="EMBL" id="CP022601">
    <property type="protein sequence ID" value="AXJ12546.1"/>
    <property type="molecule type" value="Genomic_DNA"/>
</dbReference>
<feature type="region of interest" description="Disordered" evidence="1">
    <location>
        <begin position="1"/>
        <end position="32"/>
    </location>
</feature>
<evidence type="ECO:0008006" key="4">
    <source>
        <dbReference type="Google" id="ProtNLM"/>
    </source>
</evidence>
<gene>
    <name evidence="2" type="ORF">Sp14A_06170</name>
</gene>
<evidence type="ECO:0000256" key="1">
    <source>
        <dbReference type="SAM" id="MobiDB-lite"/>
    </source>
</evidence>